<dbReference type="Gene3D" id="2.170.130.10">
    <property type="entry name" value="TonB-dependent receptor, plug domain"/>
    <property type="match status" value="1"/>
</dbReference>
<dbReference type="InterPro" id="IPR039426">
    <property type="entry name" value="TonB-dep_rcpt-like"/>
</dbReference>
<evidence type="ECO:0000256" key="10">
    <source>
        <dbReference type="ARBA" id="ARBA00023237"/>
    </source>
</evidence>
<keyword evidence="5" id="KW-0812">Transmembrane</keyword>
<keyword evidence="16" id="KW-1185">Reference proteome</keyword>
<evidence type="ECO:0000256" key="11">
    <source>
        <dbReference type="RuleBase" id="RU003357"/>
    </source>
</evidence>
<evidence type="ECO:0000259" key="14">
    <source>
        <dbReference type="Pfam" id="PF07715"/>
    </source>
</evidence>
<keyword evidence="4" id="KW-1134">Transmembrane beta strand</keyword>
<evidence type="ECO:0000256" key="8">
    <source>
        <dbReference type="ARBA" id="ARBA00023136"/>
    </source>
</evidence>
<keyword evidence="8 11" id="KW-0472">Membrane</keyword>
<dbReference type="Gene3D" id="2.40.170.20">
    <property type="entry name" value="TonB-dependent receptor, beta-barrel domain"/>
    <property type="match status" value="1"/>
</dbReference>
<dbReference type="PANTHER" id="PTHR30069">
    <property type="entry name" value="TONB-DEPENDENT OUTER MEMBRANE RECEPTOR"/>
    <property type="match status" value="1"/>
</dbReference>
<keyword evidence="6 12" id="KW-0732">Signal</keyword>
<feature type="domain" description="TonB-dependent receptor plug" evidence="14">
    <location>
        <begin position="142"/>
        <end position="233"/>
    </location>
</feature>
<feature type="signal peptide" evidence="12">
    <location>
        <begin position="1"/>
        <end position="28"/>
    </location>
</feature>
<comment type="subcellular location">
    <subcellularLocation>
        <location evidence="1">Cell outer membrane</location>
        <topology evidence="1">Multi-pass membrane protein</topology>
    </subcellularLocation>
</comment>
<evidence type="ECO:0000256" key="7">
    <source>
        <dbReference type="ARBA" id="ARBA00023077"/>
    </source>
</evidence>
<evidence type="ECO:0000256" key="12">
    <source>
        <dbReference type="SAM" id="SignalP"/>
    </source>
</evidence>
<evidence type="ECO:0000256" key="3">
    <source>
        <dbReference type="ARBA" id="ARBA00022448"/>
    </source>
</evidence>
<dbReference type="RefSeq" id="WP_203169835.1">
    <property type="nucleotide sequence ID" value="NZ_JAEVLS010000005.1"/>
</dbReference>
<evidence type="ECO:0000256" key="5">
    <source>
        <dbReference type="ARBA" id="ARBA00022692"/>
    </source>
</evidence>
<evidence type="ECO:0000256" key="6">
    <source>
        <dbReference type="ARBA" id="ARBA00022729"/>
    </source>
</evidence>
<dbReference type="EMBL" id="JAEVLS010000005">
    <property type="protein sequence ID" value="MBM0107741.1"/>
    <property type="molecule type" value="Genomic_DNA"/>
</dbReference>
<evidence type="ECO:0000256" key="4">
    <source>
        <dbReference type="ARBA" id="ARBA00022452"/>
    </source>
</evidence>
<protein>
    <submittedName>
        <fullName evidence="15">TonB-dependent receptor</fullName>
    </submittedName>
</protein>
<keyword evidence="7 11" id="KW-0798">TonB box</keyword>
<dbReference type="Pfam" id="PF07715">
    <property type="entry name" value="Plug"/>
    <property type="match status" value="1"/>
</dbReference>
<dbReference type="InterPro" id="IPR036942">
    <property type="entry name" value="Beta-barrel_TonB_sf"/>
</dbReference>
<keyword evidence="9 15" id="KW-0675">Receptor</keyword>
<comment type="similarity">
    <text evidence="2">Belongs to the TonB-dependent receptor family. Hemoglobin/haptoglobin binding protein subfamily.</text>
</comment>
<feature type="domain" description="TonB-dependent receptor-like beta-barrel" evidence="13">
    <location>
        <begin position="313"/>
        <end position="705"/>
    </location>
</feature>
<evidence type="ECO:0000256" key="2">
    <source>
        <dbReference type="ARBA" id="ARBA00008143"/>
    </source>
</evidence>
<dbReference type="PANTHER" id="PTHR30069:SF29">
    <property type="entry name" value="HEMOGLOBIN AND HEMOGLOBIN-HAPTOGLOBIN-BINDING PROTEIN 1-RELATED"/>
    <property type="match status" value="1"/>
</dbReference>
<keyword evidence="3" id="KW-0813">Transport</keyword>
<organism evidence="15 16">
    <name type="scientific">Steroidobacter gossypii</name>
    <dbReference type="NCBI Taxonomy" id="2805490"/>
    <lineage>
        <taxon>Bacteria</taxon>
        <taxon>Pseudomonadati</taxon>
        <taxon>Pseudomonadota</taxon>
        <taxon>Gammaproteobacteria</taxon>
        <taxon>Steroidobacterales</taxon>
        <taxon>Steroidobacteraceae</taxon>
        <taxon>Steroidobacter</taxon>
    </lineage>
</organism>
<keyword evidence="10" id="KW-0998">Cell outer membrane</keyword>
<dbReference type="InterPro" id="IPR037066">
    <property type="entry name" value="Plug_dom_sf"/>
</dbReference>
<dbReference type="InterPro" id="IPR000531">
    <property type="entry name" value="Beta-barrel_TonB"/>
</dbReference>
<dbReference type="Proteomes" id="UP000661077">
    <property type="component" value="Unassembled WGS sequence"/>
</dbReference>
<evidence type="ECO:0000313" key="15">
    <source>
        <dbReference type="EMBL" id="MBM0107741.1"/>
    </source>
</evidence>
<dbReference type="SUPFAM" id="SSF56935">
    <property type="entry name" value="Porins"/>
    <property type="match status" value="1"/>
</dbReference>
<sequence length="768" mass="86082">MKPAQWRPVVWRLVCVSMGMMICHAALAQLQGRSVGDVLNGLRAEGLIFIYNDQIVPAGLRIETEPGARQGLALAEEILAAHGLTVSEAAPRVYAVVRNPSALPPRRTPATTRAEPTELEEVVVQTSRYTLAANDLTPRNFLTQDEVQAMPRLADETLRAVQRLPGAAVNGVSSISSIRGGEPNETAIILNGLRLYEPFHLKNFYSPVSLLDSRLIDTIEFYSGGFPAPYGDRMSAIIDAHTIRPGQRYYEVGVSLFHSNALAATSFDDQRGQALISARRSNLGDLARYAEEDFGEANYSDGFARAEYALTDATRISLDVLASSDRVVARRDQGTQEAHAKYRNAYGWLTLDHDWSSHAATRVIGSFTDLVNERRGWVEEPGRSGQVRDLRTFHIAGLRVENELDAGAVSHRFGVEVRRLWGDYDYALDLTVEPDFPFPGSPGAMITRRASPAPQGYENSAYWDMRATLGERLTLEAGMRVDVQTYDGSDDGEQWSPRTSLLYMLSPSTKLRAGWGRFYQSQGINELQVEDGVSRFYPAQHADHAIMSVEHAFDGFDLRVEAYRKYYRDIRPRYENMLDPLVLFPEAEFDRVMVDARSARAEGIEVLMQMHPKGPWSGWLSYTWSKAYDRIDNREVPRSWDQRHAVNLGVTWASGPWTATLVNSYHSGWPTTSLTLDPQTGVPSIDPAARNRSRLQDFNSLDMRLTRTFIMPRGALDVFLEISNTFSRDNACCINYDARLNEDGSISYDRDVSSWLPIVPSAGVLWRY</sequence>
<evidence type="ECO:0000256" key="1">
    <source>
        <dbReference type="ARBA" id="ARBA00004571"/>
    </source>
</evidence>
<evidence type="ECO:0000313" key="16">
    <source>
        <dbReference type="Proteomes" id="UP000661077"/>
    </source>
</evidence>
<accession>A0ABS1X3E8</accession>
<comment type="caution">
    <text evidence="15">The sequence shown here is derived from an EMBL/GenBank/DDBJ whole genome shotgun (WGS) entry which is preliminary data.</text>
</comment>
<name>A0ABS1X3E8_9GAMM</name>
<evidence type="ECO:0000259" key="13">
    <source>
        <dbReference type="Pfam" id="PF00593"/>
    </source>
</evidence>
<reference evidence="15 16" key="1">
    <citation type="journal article" date="2021" name="Int. J. Syst. Evol. Microbiol.">
        <title>Steroidobacter gossypii sp. nov., isolated from soil of cotton cropping field.</title>
        <authorList>
            <person name="Huang R."/>
            <person name="Yang S."/>
            <person name="Zhen C."/>
            <person name="Liu W."/>
        </authorList>
    </citation>
    <scope>NUCLEOTIDE SEQUENCE [LARGE SCALE GENOMIC DNA]</scope>
    <source>
        <strain evidence="15 16">S1-65</strain>
    </source>
</reference>
<feature type="chain" id="PRO_5046306154" evidence="12">
    <location>
        <begin position="29"/>
        <end position="768"/>
    </location>
</feature>
<gene>
    <name evidence="15" type="ORF">JM946_23600</name>
</gene>
<dbReference type="Pfam" id="PF00593">
    <property type="entry name" value="TonB_dep_Rec_b-barrel"/>
    <property type="match status" value="1"/>
</dbReference>
<dbReference type="InterPro" id="IPR012910">
    <property type="entry name" value="Plug_dom"/>
</dbReference>
<proteinExistence type="inferred from homology"/>
<evidence type="ECO:0000256" key="9">
    <source>
        <dbReference type="ARBA" id="ARBA00023170"/>
    </source>
</evidence>